<name>A0ACD5EF06_9HYPH</name>
<sequence>MMTRGKTGGHDDDTSPHFKTTALVSATIDDTRGQVLRQLLIYSA</sequence>
<dbReference type="Proteomes" id="UP000078465">
    <property type="component" value="Plasmid unnamed3"/>
</dbReference>
<geneLocation type="plasmid" evidence="1 2">
    <name>unnamed3</name>
</geneLocation>
<evidence type="ECO:0000313" key="1">
    <source>
        <dbReference type="EMBL" id="XKM37687.1"/>
    </source>
</evidence>
<keyword evidence="1" id="KW-0614">Plasmid</keyword>
<accession>A0ACD5EF06</accession>
<protein>
    <submittedName>
        <fullName evidence="1">Uncharacterized protein</fullName>
    </submittedName>
</protein>
<gene>
    <name evidence="1" type="ORF">A4U53_000145</name>
</gene>
<dbReference type="EMBL" id="CP171850">
    <property type="protein sequence ID" value="XKM37687.1"/>
    <property type="molecule type" value="Genomic_DNA"/>
</dbReference>
<organism evidence="1 2">
    <name type="scientific">Rhizobium ruizarguesonis</name>
    <dbReference type="NCBI Taxonomy" id="2081791"/>
    <lineage>
        <taxon>Bacteria</taxon>
        <taxon>Pseudomonadati</taxon>
        <taxon>Pseudomonadota</taxon>
        <taxon>Alphaproteobacteria</taxon>
        <taxon>Hyphomicrobiales</taxon>
        <taxon>Rhizobiaceae</taxon>
        <taxon>Rhizobium/Agrobacterium group</taxon>
        <taxon>Rhizobium</taxon>
    </lineage>
</organism>
<proteinExistence type="predicted"/>
<reference evidence="1" key="1">
    <citation type="submission" date="2024-10" db="EMBL/GenBank/DDBJ databases">
        <title>Strain of Rhizobium-related bacteria isolated fromm roots of Vavilovia formosa.</title>
        <authorList>
            <person name="Kimeklis A."/>
            <person name="Afonin A."/>
        </authorList>
    </citation>
    <scope>NUCLEOTIDE SEQUENCE</scope>
    <source>
        <strain evidence="1">Vaf-46</strain>
    </source>
</reference>
<evidence type="ECO:0000313" key="2">
    <source>
        <dbReference type="Proteomes" id="UP000078465"/>
    </source>
</evidence>